<dbReference type="InterPro" id="IPR001005">
    <property type="entry name" value="SANT/Myb"/>
</dbReference>
<evidence type="ECO:0000256" key="1">
    <source>
        <dbReference type="ARBA" id="ARBA00023015"/>
    </source>
</evidence>
<feature type="domain" description="Myb-like" evidence="6">
    <location>
        <begin position="356"/>
        <end position="410"/>
    </location>
</feature>
<gene>
    <name evidence="8" type="primary">Snapc4</name>
</gene>
<organism evidence="8">
    <name type="scientific">Phallusia mammillata</name>
    <dbReference type="NCBI Taxonomy" id="59560"/>
    <lineage>
        <taxon>Eukaryota</taxon>
        <taxon>Metazoa</taxon>
        <taxon>Chordata</taxon>
        <taxon>Tunicata</taxon>
        <taxon>Ascidiacea</taxon>
        <taxon>Phlebobranchia</taxon>
        <taxon>Ascidiidae</taxon>
        <taxon>Phallusia</taxon>
    </lineage>
</organism>
<feature type="domain" description="HTH myb-type" evidence="7">
    <location>
        <begin position="411"/>
        <end position="467"/>
    </location>
</feature>
<evidence type="ECO:0000313" key="8">
    <source>
        <dbReference type="EMBL" id="CAB3266426.1"/>
    </source>
</evidence>
<keyword evidence="3" id="KW-0804">Transcription</keyword>
<evidence type="ECO:0000256" key="4">
    <source>
        <dbReference type="ARBA" id="ARBA00023242"/>
    </source>
</evidence>
<evidence type="ECO:0000256" key="5">
    <source>
        <dbReference type="SAM" id="MobiDB-lite"/>
    </source>
</evidence>
<keyword evidence="4" id="KW-0539">Nucleus</keyword>
<feature type="domain" description="HTH myb-type" evidence="7">
    <location>
        <begin position="304"/>
        <end position="352"/>
    </location>
</feature>
<feature type="domain" description="HTH myb-type" evidence="7">
    <location>
        <begin position="469"/>
        <end position="516"/>
    </location>
</feature>
<dbReference type="GO" id="GO:0042795">
    <property type="term" value="P:snRNA transcription by RNA polymerase II"/>
    <property type="evidence" value="ECO:0007669"/>
    <property type="project" value="TreeGrafter"/>
</dbReference>
<reference evidence="8" key="1">
    <citation type="submission" date="2020-04" db="EMBL/GenBank/DDBJ databases">
        <authorList>
            <person name="Neveu A P."/>
        </authorList>
    </citation>
    <scope>NUCLEOTIDE SEQUENCE</scope>
    <source>
        <tissue evidence="8">Whole embryo</tissue>
    </source>
</reference>
<dbReference type="GO" id="GO:0000978">
    <property type="term" value="F:RNA polymerase II cis-regulatory region sequence-specific DNA binding"/>
    <property type="evidence" value="ECO:0007669"/>
    <property type="project" value="TreeGrafter"/>
</dbReference>
<dbReference type="EMBL" id="LR790564">
    <property type="protein sequence ID" value="CAB3266426.1"/>
    <property type="molecule type" value="mRNA"/>
</dbReference>
<dbReference type="GO" id="GO:0019185">
    <property type="term" value="C:snRNA-activating protein complex"/>
    <property type="evidence" value="ECO:0007669"/>
    <property type="project" value="TreeGrafter"/>
</dbReference>
<dbReference type="Pfam" id="PF00249">
    <property type="entry name" value="Myb_DNA-binding"/>
    <property type="match status" value="2"/>
</dbReference>
<dbReference type="GO" id="GO:0042796">
    <property type="term" value="P:snRNA transcription by RNA polymerase III"/>
    <property type="evidence" value="ECO:0007669"/>
    <property type="project" value="TreeGrafter"/>
</dbReference>
<dbReference type="AlphaFoldDB" id="A0A6F9DTX6"/>
<protein>
    <submittedName>
        <fullName evidence="8">snRNA-activating protein complex subunit 4</fullName>
    </submittedName>
</protein>
<dbReference type="InterPro" id="IPR017930">
    <property type="entry name" value="Myb_dom"/>
</dbReference>
<evidence type="ECO:0000259" key="6">
    <source>
        <dbReference type="PROSITE" id="PS50090"/>
    </source>
</evidence>
<dbReference type="SMART" id="SM00717">
    <property type="entry name" value="SANT"/>
    <property type="match status" value="4"/>
</dbReference>
<name>A0A6F9DTX6_9ASCI</name>
<keyword evidence="2" id="KW-0238">DNA-binding</keyword>
<dbReference type="PROSITE" id="PS51294">
    <property type="entry name" value="HTH_MYB"/>
    <property type="match status" value="4"/>
</dbReference>
<dbReference type="GO" id="GO:0001006">
    <property type="term" value="F:RNA polymerase III type 3 promoter sequence-specific DNA binding"/>
    <property type="evidence" value="ECO:0007669"/>
    <property type="project" value="TreeGrafter"/>
</dbReference>
<dbReference type="InterPro" id="IPR051575">
    <property type="entry name" value="Myb-like_DNA-bd"/>
</dbReference>
<evidence type="ECO:0000256" key="2">
    <source>
        <dbReference type="ARBA" id="ARBA00023125"/>
    </source>
</evidence>
<dbReference type="Pfam" id="PF13921">
    <property type="entry name" value="Myb_DNA-bind_6"/>
    <property type="match status" value="1"/>
</dbReference>
<accession>A0A6F9DTX6</accession>
<feature type="domain" description="HTH myb-type" evidence="7">
    <location>
        <begin position="356"/>
        <end position="410"/>
    </location>
</feature>
<dbReference type="SUPFAM" id="SSF46689">
    <property type="entry name" value="Homeodomain-like"/>
    <property type="match status" value="3"/>
</dbReference>
<proteinExistence type="evidence at transcript level"/>
<dbReference type="InterPro" id="IPR009057">
    <property type="entry name" value="Homeodomain-like_sf"/>
</dbReference>
<evidence type="ECO:0000259" key="7">
    <source>
        <dbReference type="PROSITE" id="PS51294"/>
    </source>
</evidence>
<feature type="domain" description="Myb-like" evidence="6">
    <location>
        <begin position="469"/>
        <end position="512"/>
    </location>
</feature>
<feature type="domain" description="Myb-like" evidence="6">
    <location>
        <begin position="304"/>
        <end position="355"/>
    </location>
</feature>
<dbReference type="CDD" id="cd00167">
    <property type="entry name" value="SANT"/>
    <property type="match status" value="4"/>
</dbReference>
<dbReference type="PROSITE" id="PS50090">
    <property type="entry name" value="MYB_LIKE"/>
    <property type="match status" value="4"/>
</dbReference>
<feature type="domain" description="Myb-like" evidence="6">
    <location>
        <begin position="411"/>
        <end position="463"/>
    </location>
</feature>
<feature type="region of interest" description="Disordered" evidence="5">
    <location>
        <begin position="915"/>
        <end position="934"/>
    </location>
</feature>
<dbReference type="PANTHER" id="PTHR46621">
    <property type="entry name" value="SNRNA-ACTIVATING PROTEIN COMPLEX SUBUNIT 4"/>
    <property type="match status" value="1"/>
</dbReference>
<keyword evidence="1" id="KW-0805">Transcription regulation</keyword>
<feature type="compositionally biased region" description="Polar residues" evidence="5">
    <location>
        <begin position="806"/>
        <end position="818"/>
    </location>
</feature>
<evidence type="ECO:0000256" key="3">
    <source>
        <dbReference type="ARBA" id="ARBA00023163"/>
    </source>
</evidence>
<dbReference type="PANTHER" id="PTHR46621:SF1">
    <property type="entry name" value="SNRNA-ACTIVATING PROTEIN COMPLEX SUBUNIT 4"/>
    <property type="match status" value="1"/>
</dbReference>
<feature type="region of interest" description="Disordered" evidence="5">
    <location>
        <begin position="804"/>
        <end position="861"/>
    </location>
</feature>
<dbReference type="Gene3D" id="1.10.10.60">
    <property type="entry name" value="Homeodomain-like"/>
    <property type="match status" value="4"/>
</dbReference>
<feature type="compositionally biased region" description="Low complexity" evidence="5">
    <location>
        <begin position="922"/>
        <end position="934"/>
    </location>
</feature>
<sequence>MSTFEDKEIEQDILKLQLHAIPLNLNPTFPNLESADEDESDNDISGEYVSSLNATSTSGYGNNDQPSTSKAGLWEEDIEAADESLAVKAIDDESDEELIDLSADYEPTPLNLLKLNLAYQEVLTQQLTKIKQLQQDNKFKQALLIEEQNRAAEAAQPIPQIMMGTFRQYLKDEKGFPPESNAEVERRKIECGEMFVPNPVPCKKWSKKAVETLKAAIEKNALRTLTEPLLSKMEYLQEKYQLSQDPVTLQKIEAVKIEIQHAKEKVPEAIANRFQEWDWDIISNIDLPDYSPQNCRLQWMNYLHPSINRKPWTLGEIEKLKDVLKEHKDHNWNEVCKKMNGRTAFDCCRHYQLKISSSLKKAAWTPEEDAILTKLVEEYRVGQVIPYTQIANKLGGRTCAQLVHRWTKTLDPTFKHSKWTGEEDALLIKAVLKYGMKWSYIRDLGIVPGRNDSQLRERYINCLRSGSLGSWSEEEDQKLLELLKQTKSWAAVAKQFKDRSDQQCLKRWRILQKARRKGITVVNTPSGQTVHYRELRELREKLAASICAEEMSIKIEKPDPSGNLGDGEIYEDPATHQRHLIKITPRSSENTANYSDIDKLDQLSSTMSSADVIKLYNQLLSVKSKSQLKEERRLMSPEVVKIDKKIFNLILDRYRPLKARSCDPECPIGAHHNALLKASEDLTAKSLFGHFVKALNINAQNALNAIKRKKKIKSKSPKLKDLRDQAAVKQEEQVLSDVKQWLTGRPSKDDVTKSPAKSKSRVFARNLYLPLCAPNRATTQAYRNLLAGREKRIEVAKTILVESETTKSQAASSNSDVAQTRDVGSASTSTDDVQARIEAEGTTSNVDDVNEAPKGGDETTKYETEEILAHIRKTTKYKVLRSRFNALFTWPTLLTSLVPYCKSRRGENLIPAVRLKRPATSPPGGTTTQKKPKT</sequence>